<organism evidence="1">
    <name type="scientific">Arundo donax</name>
    <name type="common">Giant reed</name>
    <name type="synonym">Donax arundinaceus</name>
    <dbReference type="NCBI Taxonomy" id="35708"/>
    <lineage>
        <taxon>Eukaryota</taxon>
        <taxon>Viridiplantae</taxon>
        <taxon>Streptophyta</taxon>
        <taxon>Embryophyta</taxon>
        <taxon>Tracheophyta</taxon>
        <taxon>Spermatophyta</taxon>
        <taxon>Magnoliopsida</taxon>
        <taxon>Liliopsida</taxon>
        <taxon>Poales</taxon>
        <taxon>Poaceae</taxon>
        <taxon>PACMAD clade</taxon>
        <taxon>Arundinoideae</taxon>
        <taxon>Arundineae</taxon>
        <taxon>Arundo</taxon>
    </lineage>
</organism>
<reference evidence="1" key="1">
    <citation type="submission" date="2014-09" db="EMBL/GenBank/DDBJ databases">
        <authorList>
            <person name="Magalhaes I.L.F."/>
            <person name="Oliveira U."/>
            <person name="Santos F.R."/>
            <person name="Vidigal T.H.D.A."/>
            <person name="Brescovit A.D."/>
            <person name="Santos A.J."/>
        </authorList>
    </citation>
    <scope>NUCLEOTIDE SEQUENCE</scope>
    <source>
        <tissue evidence="1">Shoot tissue taken approximately 20 cm above the soil surface</tissue>
    </source>
</reference>
<evidence type="ECO:0000313" key="1">
    <source>
        <dbReference type="EMBL" id="JAE14221.1"/>
    </source>
</evidence>
<sequence length="35" mass="3965">MVHSRDHHVPVGLCNKINLKVMILSLVVEHNTKVC</sequence>
<dbReference type="AlphaFoldDB" id="A0A0A9FV76"/>
<reference evidence="1" key="2">
    <citation type="journal article" date="2015" name="Data Brief">
        <title>Shoot transcriptome of the giant reed, Arundo donax.</title>
        <authorList>
            <person name="Barrero R.A."/>
            <person name="Guerrero F.D."/>
            <person name="Moolhuijzen P."/>
            <person name="Goolsby J.A."/>
            <person name="Tidwell J."/>
            <person name="Bellgard S.E."/>
            <person name="Bellgard M.I."/>
        </authorList>
    </citation>
    <scope>NUCLEOTIDE SEQUENCE</scope>
    <source>
        <tissue evidence="1">Shoot tissue taken approximately 20 cm above the soil surface</tissue>
    </source>
</reference>
<dbReference type="EMBL" id="GBRH01183675">
    <property type="protein sequence ID" value="JAE14221.1"/>
    <property type="molecule type" value="Transcribed_RNA"/>
</dbReference>
<name>A0A0A9FV76_ARUDO</name>
<protein>
    <submittedName>
        <fullName evidence="1">Uncharacterized protein</fullName>
    </submittedName>
</protein>
<proteinExistence type="predicted"/>
<accession>A0A0A9FV76</accession>